<evidence type="ECO:0000313" key="3">
    <source>
        <dbReference type="Proteomes" id="UP001519460"/>
    </source>
</evidence>
<dbReference type="Pfam" id="PF18803">
    <property type="entry name" value="CxC2"/>
    <property type="match status" value="1"/>
</dbReference>
<dbReference type="InterPro" id="IPR041457">
    <property type="entry name" value="CxC2_KDZ-assoc"/>
</dbReference>
<dbReference type="Pfam" id="PF15299">
    <property type="entry name" value="ALS2CR8"/>
    <property type="match status" value="1"/>
</dbReference>
<keyword evidence="3" id="KW-1185">Reference proteome</keyword>
<evidence type="ECO:0000259" key="1">
    <source>
        <dbReference type="Pfam" id="PF18803"/>
    </source>
</evidence>
<dbReference type="AlphaFoldDB" id="A0ABD0KE21"/>
<reference evidence="2 3" key="1">
    <citation type="journal article" date="2023" name="Sci. Data">
        <title>Genome assembly of the Korean intertidal mud-creeper Batillaria attramentaria.</title>
        <authorList>
            <person name="Patra A.K."/>
            <person name="Ho P.T."/>
            <person name="Jun S."/>
            <person name="Lee S.J."/>
            <person name="Kim Y."/>
            <person name="Won Y.J."/>
        </authorList>
    </citation>
    <scope>NUCLEOTIDE SEQUENCE [LARGE SCALE GENOMIC DNA]</scope>
    <source>
        <strain evidence="2">Wonlab-2016</strain>
    </source>
</reference>
<comment type="caution">
    <text evidence="2">The sequence shown here is derived from an EMBL/GenBank/DDBJ whole genome shotgun (WGS) entry which is preliminary data.</text>
</comment>
<dbReference type="InterPro" id="IPR029309">
    <property type="entry name" value="CaRF"/>
</dbReference>
<name>A0ABD0KE21_9CAEN</name>
<evidence type="ECO:0000313" key="2">
    <source>
        <dbReference type="EMBL" id="KAK7485393.1"/>
    </source>
</evidence>
<gene>
    <name evidence="2" type="ORF">BaRGS_00023341</name>
</gene>
<proteinExistence type="predicted"/>
<accession>A0ABD0KE21</accession>
<feature type="domain" description="CxC2-like cysteine cluster KDZ transposase-associated" evidence="1">
    <location>
        <begin position="338"/>
        <end position="402"/>
    </location>
</feature>
<dbReference type="Proteomes" id="UP001519460">
    <property type="component" value="Unassembled WGS sequence"/>
</dbReference>
<organism evidence="2 3">
    <name type="scientific">Batillaria attramentaria</name>
    <dbReference type="NCBI Taxonomy" id="370345"/>
    <lineage>
        <taxon>Eukaryota</taxon>
        <taxon>Metazoa</taxon>
        <taxon>Spiralia</taxon>
        <taxon>Lophotrochozoa</taxon>
        <taxon>Mollusca</taxon>
        <taxon>Gastropoda</taxon>
        <taxon>Caenogastropoda</taxon>
        <taxon>Sorbeoconcha</taxon>
        <taxon>Cerithioidea</taxon>
        <taxon>Batillariidae</taxon>
        <taxon>Batillaria</taxon>
    </lineage>
</organism>
<protein>
    <recommendedName>
        <fullName evidence="1">CxC2-like cysteine cluster KDZ transposase-associated domain-containing protein</fullName>
    </recommendedName>
</protein>
<dbReference type="PANTHER" id="PTHR47456">
    <property type="entry name" value="PHD-TYPE DOMAIN-CONTAINING PROTEIN"/>
    <property type="match status" value="1"/>
</dbReference>
<sequence>MAAIGSTGEHLFLPECFEVSFADDKIIRGHVQSAREVQETLDAVNKEFNTAFNSWFKKINKEKLGPDAESRLLWYTDLQLQGTTCIVPGLVLQNDVMVCDRGGRPYNPKPTNVQKDEDHAYLRQKRSRLQLTKKTGCEAKVKIKTWTLFEDFSMEKATATKWKKAVKMKEIKEALKAGDMRETTVIQMEIPLAASHTNHTLAVENCISRTISREVRSKAGLVNVPTVRKMLQHFVHELFQQKGQPLPNAADTAYFPTRKTIQNHILINIAKGRYSPNDQKNLRHLVEEWQKQDPTASIFFRENEKPSTSACVCRATEPSNVESLDSDDLPSVSVNAREASSAKVTFCSCESEFVTLVRYRLWLSTPSTSTVAFTFSLMELCRVLQTEGQLSLYKFCASLQKRKYFMHSISLQKQESLYRSITGDPLTDFRLHQCTLQDLKVFPGFNPLIATEDIAYRPPRA</sequence>
<dbReference type="PANTHER" id="PTHR47456:SF1">
    <property type="entry name" value="PHD-TYPE DOMAIN-CONTAINING PROTEIN"/>
    <property type="match status" value="1"/>
</dbReference>
<dbReference type="EMBL" id="JACVVK020000195">
    <property type="protein sequence ID" value="KAK7485393.1"/>
    <property type="molecule type" value="Genomic_DNA"/>
</dbReference>